<feature type="domain" description="SGNH hydrolase-type esterase" evidence="1">
    <location>
        <begin position="201"/>
        <end position="384"/>
    </location>
</feature>
<dbReference type="EMBL" id="JALDAY010000002">
    <property type="protein sequence ID" value="MCI3270766.1"/>
    <property type="molecule type" value="Genomic_DNA"/>
</dbReference>
<dbReference type="InterPro" id="IPR013830">
    <property type="entry name" value="SGNH_hydro"/>
</dbReference>
<dbReference type="InterPro" id="IPR036514">
    <property type="entry name" value="SGNH_hydro_sf"/>
</dbReference>
<dbReference type="SUPFAM" id="SSF52266">
    <property type="entry name" value="SGNH hydrolase"/>
    <property type="match status" value="1"/>
</dbReference>
<protein>
    <submittedName>
        <fullName evidence="2">GDSL-type esterase/lipase family protein</fullName>
    </submittedName>
</protein>
<dbReference type="Pfam" id="PF13472">
    <property type="entry name" value="Lipase_GDSL_2"/>
    <property type="match status" value="1"/>
</dbReference>
<dbReference type="Gene3D" id="3.40.50.1110">
    <property type="entry name" value="SGNH hydrolase"/>
    <property type="match status" value="1"/>
</dbReference>
<organism evidence="2 3">
    <name type="scientific">Streptomyces cylindrosporus</name>
    <dbReference type="NCBI Taxonomy" id="2927583"/>
    <lineage>
        <taxon>Bacteria</taxon>
        <taxon>Bacillati</taxon>
        <taxon>Actinomycetota</taxon>
        <taxon>Actinomycetes</taxon>
        <taxon>Kitasatosporales</taxon>
        <taxon>Streptomycetaceae</taxon>
        <taxon>Streptomyces</taxon>
    </lineage>
</organism>
<gene>
    <name evidence="2" type="ORF">MQP27_06525</name>
</gene>
<reference evidence="2" key="1">
    <citation type="submission" date="2022-03" db="EMBL/GenBank/DDBJ databases">
        <title>Streptomyces 7R015 and 7R016 isolated from Barleria lupulina in Thailand.</title>
        <authorList>
            <person name="Kanchanasin P."/>
            <person name="Phongsopitanun W."/>
            <person name="Tanasupawat S."/>
        </authorList>
    </citation>
    <scope>NUCLEOTIDE SEQUENCE</scope>
    <source>
        <strain evidence="2">7R015</strain>
    </source>
</reference>
<dbReference type="InterPro" id="IPR053140">
    <property type="entry name" value="GDSL_Rv0518-like"/>
</dbReference>
<accession>A0ABS9Y488</accession>
<proteinExistence type="predicted"/>
<evidence type="ECO:0000313" key="2">
    <source>
        <dbReference type="EMBL" id="MCI3270766.1"/>
    </source>
</evidence>
<keyword evidence="3" id="KW-1185">Reference proteome</keyword>
<name>A0ABS9Y488_9ACTN</name>
<evidence type="ECO:0000313" key="3">
    <source>
        <dbReference type="Proteomes" id="UP001165269"/>
    </source>
</evidence>
<dbReference type="PANTHER" id="PTHR43784:SF2">
    <property type="entry name" value="GDSL-LIKE LIPASE_ACYLHYDROLASE, PUTATIVE (AFU_ORTHOLOGUE AFUA_2G00820)-RELATED"/>
    <property type="match status" value="1"/>
</dbReference>
<dbReference type="PANTHER" id="PTHR43784">
    <property type="entry name" value="GDSL-LIKE LIPASE/ACYLHYDROLASE, PUTATIVE (AFU_ORTHOLOGUE AFUA_2G00820)-RELATED"/>
    <property type="match status" value="1"/>
</dbReference>
<comment type="caution">
    <text evidence="2">The sequence shown here is derived from an EMBL/GenBank/DDBJ whole genome shotgun (WGS) entry which is preliminary data.</text>
</comment>
<evidence type="ECO:0000259" key="1">
    <source>
        <dbReference type="Pfam" id="PF13472"/>
    </source>
</evidence>
<dbReference type="Proteomes" id="UP001165269">
    <property type="component" value="Unassembled WGS sequence"/>
</dbReference>
<sequence length="404" mass="42969">MSAHETEDAMGWAPTWTQAVTDCRGEDDEPPFDDVTVRMTVPASIGGSQVRVELSNRFADESVRIGRCAIGIGGQFAEVSFDGQPSTEIAVGESRWSDPAHLAVSHGDQVVVDVYLPDPTPYATANGFTFDRSLPGDFAGSPEFPLDGSASALVDASREFPATDTGTTPEPDGTGWSLPAGGPFLRTVEVAGADAKAVVVCLGSSSTAMGWPQYTAALLPADAKIAIVNRGIAGNRIRLDAPRQTPSWGRAGLSRFDEDVLATHGVTHLVIAYNSNDWGLPGGITSLDEMPTVAQLIDGYRELVERARKEGLTVVLATVTPLDPQVAGEPGREDFRLAVNDWIRTSGHEFVDFDTALRSQADPSRLQDGYAAPDHTHPNVNGSKRLAQVMAEALARLPLQPANP</sequence>
<dbReference type="RefSeq" id="WP_242762160.1">
    <property type="nucleotide sequence ID" value="NZ_JALDAY010000002.1"/>
</dbReference>